<proteinExistence type="inferred from homology"/>
<organism evidence="5 6">
    <name type="scientific">Novosphingobium fluoreni</name>
    <dbReference type="NCBI Taxonomy" id="1391222"/>
    <lineage>
        <taxon>Bacteria</taxon>
        <taxon>Pseudomonadati</taxon>
        <taxon>Pseudomonadota</taxon>
        <taxon>Alphaproteobacteria</taxon>
        <taxon>Sphingomonadales</taxon>
        <taxon>Sphingomonadaceae</taxon>
        <taxon>Novosphingobium</taxon>
    </lineage>
</organism>
<dbReference type="Gene3D" id="1.10.230.10">
    <property type="entry name" value="Cytochrome P450-Terp, domain 2"/>
    <property type="match status" value="1"/>
</dbReference>
<evidence type="ECO:0000256" key="4">
    <source>
        <dbReference type="ARBA" id="ARBA00022679"/>
    </source>
</evidence>
<evidence type="ECO:0000256" key="2">
    <source>
        <dbReference type="ARBA" id="ARBA00010566"/>
    </source>
</evidence>
<evidence type="ECO:0000313" key="5">
    <source>
        <dbReference type="EMBL" id="MBB3939146.1"/>
    </source>
</evidence>
<evidence type="ECO:0000313" key="6">
    <source>
        <dbReference type="Proteomes" id="UP000561459"/>
    </source>
</evidence>
<dbReference type="RefSeq" id="WP_221225959.1">
    <property type="nucleotide sequence ID" value="NZ_JACIDY010000002.1"/>
</dbReference>
<dbReference type="EMBL" id="JACIDY010000002">
    <property type="protein sequence ID" value="MBB3939146.1"/>
    <property type="molecule type" value="Genomic_DNA"/>
</dbReference>
<dbReference type="PANTHER" id="PTHR11739:SF4">
    <property type="entry name" value="CITRATE SYNTHASE, PEROXISOMAL"/>
    <property type="match status" value="1"/>
</dbReference>
<dbReference type="GO" id="GO:0036440">
    <property type="term" value="F:citrate synthase activity"/>
    <property type="evidence" value="ECO:0007669"/>
    <property type="project" value="UniProtKB-EC"/>
</dbReference>
<dbReference type="UniPathway" id="UPA00223">
    <property type="reaction ID" value="UER00717"/>
</dbReference>
<dbReference type="GO" id="GO:0005829">
    <property type="term" value="C:cytosol"/>
    <property type="evidence" value="ECO:0007669"/>
    <property type="project" value="TreeGrafter"/>
</dbReference>
<dbReference type="AlphaFoldDB" id="A0A7W6C458"/>
<name>A0A7W6C458_9SPHN</name>
<comment type="caution">
    <text evidence="5">The sequence shown here is derived from an EMBL/GenBank/DDBJ whole genome shotgun (WGS) entry which is preliminary data.</text>
</comment>
<dbReference type="SUPFAM" id="SSF48256">
    <property type="entry name" value="Citrate synthase"/>
    <property type="match status" value="1"/>
</dbReference>
<dbReference type="Gene3D" id="1.10.580.10">
    <property type="entry name" value="Citrate Synthase, domain 1"/>
    <property type="match status" value="1"/>
</dbReference>
<evidence type="ECO:0000256" key="3">
    <source>
        <dbReference type="ARBA" id="ARBA00012972"/>
    </source>
</evidence>
<dbReference type="PANTHER" id="PTHR11739">
    <property type="entry name" value="CITRATE SYNTHASE"/>
    <property type="match status" value="1"/>
</dbReference>
<keyword evidence="6" id="KW-1185">Reference proteome</keyword>
<dbReference type="InterPro" id="IPR016143">
    <property type="entry name" value="Citrate_synth-like_sm_a-sub"/>
</dbReference>
<comment type="pathway">
    <text evidence="1">Carbohydrate metabolism; tricarboxylic acid cycle; isocitrate from oxaloacetate: step 1/2.</text>
</comment>
<reference evidence="5 6" key="1">
    <citation type="submission" date="2020-08" db="EMBL/GenBank/DDBJ databases">
        <title>Genomic Encyclopedia of Type Strains, Phase IV (KMG-IV): sequencing the most valuable type-strain genomes for metagenomic binning, comparative biology and taxonomic classification.</title>
        <authorList>
            <person name="Goeker M."/>
        </authorList>
    </citation>
    <scope>NUCLEOTIDE SEQUENCE [LARGE SCALE GENOMIC DNA]</scope>
    <source>
        <strain evidence="5 6">DSM 27568</strain>
    </source>
</reference>
<comment type="similarity">
    <text evidence="2">Belongs to the citrate synthase family.</text>
</comment>
<dbReference type="InterPro" id="IPR002020">
    <property type="entry name" value="Citrate_synthase"/>
</dbReference>
<gene>
    <name evidence="5" type="ORF">GGR39_000786</name>
</gene>
<accession>A0A7W6C458</accession>
<sequence length="311" mass="32828">MASSAMSWGEPSLETAISTVHQGRLIYRGSDATLLARSATWEDAAESLWQAGRMVSLTFSPDGANEQPFAALAALIQESYPGLGRSPGRLFADGEAAISRLAEAFGAAPIEGALDRRLARGWSLDGDFAEALRCALVLLADHELNASTFSVRVAASTGAPVAACLLAGLSALTGPRHGGAGAAALALLDEAQRRGPCIAVRQTLAAQRHLPGFGHPLYPMGDPRAAALFEILPKFGLADDLRAEVEEVSGLRPNIDFALAVLTRLGHLPDDASFRLFALGRSIGWVAHAIEQFGQDKLIRPRAQYTGNLPD</sequence>
<evidence type="ECO:0000256" key="1">
    <source>
        <dbReference type="ARBA" id="ARBA00004751"/>
    </source>
</evidence>
<dbReference type="Proteomes" id="UP000561459">
    <property type="component" value="Unassembled WGS sequence"/>
</dbReference>
<protein>
    <recommendedName>
        <fullName evidence="3">citrate synthase (unknown stereospecificity)</fullName>
        <ecNumber evidence="3">2.3.3.16</ecNumber>
    </recommendedName>
</protein>
<dbReference type="EC" id="2.3.3.16" evidence="3"/>
<dbReference type="GO" id="GO:0006099">
    <property type="term" value="P:tricarboxylic acid cycle"/>
    <property type="evidence" value="ECO:0007669"/>
    <property type="project" value="UniProtKB-UniPathway"/>
</dbReference>
<keyword evidence="5" id="KW-0012">Acyltransferase</keyword>
<keyword evidence="4 5" id="KW-0808">Transferase</keyword>
<dbReference type="Pfam" id="PF00285">
    <property type="entry name" value="Citrate_synt"/>
    <property type="match status" value="1"/>
</dbReference>
<dbReference type="InterPro" id="IPR036969">
    <property type="entry name" value="Citrate_synthase_sf"/>
</dbReference>
<dbReference type="GO" id="GO:0005975">
    <property type="term" value="P:carbohydrate metabolic process"/>
    <property type="evidence" value="ECO:0007669"/>
    <property type="project" value="TreeGrafter"/>
</dbReference>
<dbReference type="CDD" id="cd06102">
    <property type="entry name" value="citrate_synt_like_2"/>
    <property type="match status" value="1"/>
</dbReference>
<dbReference type="PRINTS" id="PR00143">
    <property type="entry name" value="CITRTSNTHASE"/>
</dbReference>
<dbReference type="InterPro" id="IPR016142">
    <property type="entry name" value="Citrate_synth-like_lrg_a-sub"/>
</dbReference>